<feature type="compositionally biased region" description="Basic and acidic residues" evidence="2">
    <location>
        <begin position="1359"/>
        <end position="1368"/>
    </location>
</feature>
<dbReference type="GO" id="GO:0005096">
    <property type="term" value="F:GTPase activator activity"/>
    <property type="evidence" value="ECO:0007669"/>
    <property type="project" value="UniProtKB-KW"/>
</dbReference>
<dbReference type="Ensembl" id="ENSCCRT00000135121.1">
    <property type="protein sequence ID" value="ENSCCRP00000111927.1"/>
    <property type="gene ID" value="ENSCCRG00000082820.1"/>
</dbReference>
<feature type="compositionally biased region" description="Basic and acidic residues" evidence="2">
    <location>
        <begin position="1224"/>
        <end position="1239"/>
    </location>
</feature>
<feature type="compositionally biased region" description="Basic and acidic residues" evidence="2">
    <location>
        <begin position="1540"/>
        <end position="1556"/>
    </location>
</feature>
<feature type="compositionally biased region" description="Basic and acidic residues" evidence="2">
    <location>
        <begin position="1007"/>
        <end position="1031"/>
    </location>
</feature>
<evidence type="ECO:0000259" key="3">
    <source>
        <dbReference type="PROSITE" id="PS50238"/>
    </source>
</evidence>
<feature type="compositionally biased region" description="Basic and acidic residues" evidence="2">
    <location>
        <begin position="1201"/>
        <end position="1216"/>
    </location>
</feature>
<feature type="compositionally biased region" description="Basic and acidic residues" evidence="2">
    <location>
        <begin position="1505"/>
        <end position="1530"/>
    </location>
</feature>
<reference evidence="4" key="1">
    <citation type="submission" date="2025-08" db="UniProtKB">
        <authorList>
            <consortium name="Ensembl"/>
        </authorList>
    </citation>
    <scope>IDENTIFICATION</scope>
</reference>
<feature type="compositionally biased region" description="Basic and acidic residues" evidence="2">
    <location>
        <begin position="1305"/>
        <end position="1320"/>
    </location>
</feature>
<feature type="compositionally biased region" description="Basic and acidic residues" evidence="2">
    <location>
        <begin position="1121"/>
        <end position="1135"/>
    </location>
</feature>
<feature type="compositionally biased region" description="Basic and acidic residues" evidence="2">
    <location>
        <begin position="1176"/>
        <end position="1195"/>
    </location>
</feature>
<feature type="compositionally biased region" description="Basic and acidic residues" evidence="2">
    <location>
        <begin position="1089"/>
        <end position="1113"/>
    </location>
</feature>
<feature type="compositionally biased region" description="Basic and acidic residues" evidence="2">
    <location>
        <begin position="1409"/>
        <end position="1421"/>
    </location>
</feature>
<feature type="compositionally biased region" description="Acidic residues" evidence="2">
    <location>
        <begin position="1369"/>
        <end position="1381"/>
    </location>
</feature>
<feature type="compositionally biased region" description="Basic and acidic residues" evidence="2">
    <location>
        <begin position="765"/>
        <end position="812"/>
    </location>
</feature>
<sequence length="1574" mass="175728">MRRGRRKGGSRDKVFGCDLLEHLNSTGQDIPQVLRSCSEFIEKHGIVDGIYRLSGVSSNTQKLRSEFDSEGSPDLNKDLYLQDIHCVSSLCKAYFRELPNPLLTYELYDRFADAVAIQLEDERLVKIKEVLKDLPALHHRTLEYLMRHLVKMSTFASQTNMHARNLAIVWAPNLLRSKDIESTGFNGTAAFMEVRVQSIVVEFILTHVAELFPGSGLTVERRKSLPSPSILSSHDEPFFKSLPLQCTGNLSPGDGPLPMRPYHAIIDGTDKRKGSLKGRKWRSIFNLGGRLQDPRKKNKYCPKDKEKTGLRPAKSMDSLSSGAYSVDDSKPLSPLVVSTASGSSEGMASAGGGMSSGYAVTYRRTGGAQVSMVSGTQGTYNRLESGGGAEGVSQGVTRSPGMTSKADRRAGIHISGPFSVTVPLHITSGLALGVLHGGWNDKEQPLQGDEAENEDVKSIKTESTDGNPQSKSDNVQERERETNSYVESQEDCGNDMAEITRKEINVPEKGDSPCGKEAEKENLSQNQESMKENVKDTQPQNQEETTEEDYMEMRGNLHQEPISPHYYEDMEFPEPDLPLDFQEAFGFLDSMESCAANPVEFSVEAPFENEYEEEEDKNKDNQAVSCPSQNCTNDCQTTSAKSISPSFTHRPLSGKSHSLPFKSRPFMPALSLSSDDEYSPADDDDESDKDSEYEDMFCQSLPACRDYQGLSWLSPQTTAGLSTSINVDLHTSNQSNALLPENNNDAQSIDQSEDAIPAASALTDSSEHAFEPLLSEEHLSSDALKTDEVYMDEKKNEERHSKDVENDKHTLIGEDNPESEASEEDTYFGPDSSPSSPEPDQTETDSTSIPEPIPELSPAEDAQQVLDADGYHGNSEVTISAEITDADQPPEEHTQIINETKTEQVQTVEDEKSEETMKVVRNMEENEGEECNKTDTGEGKCDDVEEDAKAGSVEECSDGNEEQKQVNTTERKEDFGENSGDCEENAKDGPKEGNKAERQEDLEENSEDCKENPEDGPKEDAKRLDPEKDGGECEEGDEEHAKEEEQDKNEAERQEYLAENNRECEEHANDGPKEENKAEREEDLEENGEDCKENAKDGPKEEAKRQDSEKNSGECEEGDEEHAKEEEQEAKRQEDLEGNSGESERVDEEHTKEGEQDKNEAERKEDLEENSGDCEENAKDGSKEEAKQDLEKNGGEFEDIHEEHAKEGEQDLKENSEESENVDEEHTKEGEQEAKRQEDLEGNTGESERVDEEHTKEGEQDKNEAERKEDLEENSGDCEENAKDGSKEEAKQDLEKNGGEFEDIHEEHAKEGEQDLKEYSEESENVDEEHTKEGEQDKNEAERKEDLEKNSGECEEIDDKNKAERHEDLEESSEGNSEEDENIKTESSVEGDLSPEGGDDLEKSTSVQRPDEIQHEQTESKESEEETSDQISKAPRKRSPRKAANAKAVPAVPPKPQTSKLTAFTFRKQLQHRQHDDKGAQTHLELAAETETTHRDEDESAETGTKLDSEGPGERRGTWDGGADHRRDRNSGISMCFDEAVARATEKRSRERESTERLSGAQWDRESWKDGKTD</sequence>
<dbReference type="Gene3D" id="1.10.555.10">
    <property type="entry name" value="Rho GTPase activation protein"/>
    <property type="match status" value="1"/>
</dbReference>
<dbReference type="FunFam" id="1.10.555.10:FF:000002">
    <property type="entry name" value="rho GTPase-activating protein 32 isoform X1"/>
    <property type="match status" value="1"/>
</dbReference>
<feature type="compositionally biased region" description="Basic and acidic residues" evidence="2">
    <location>
        <begin position="1563"/>
        <end position="1574"/>
    </location>
</feature>
<feature type="compositionally biased region" description="Basic and acidic residues" evidence="2">
    <location>
        <begin position="454"/>
        <end position="463"/>
    </location>
</feature>
<feature type="region of interest" description="Disordered" evidence="2">
    <location>
        <begin position="384"/>
        <end position="405"/>
    </location>
</feature>
<feature type="compositionally biased region" description="Basic and acidic residues" evidence="2">
    <location>
        <begin position="1280"/>
        <end position="1299"/>
    </location>
</feature>
<proteinExistence type="predicted"/>
<evidence type="ECO:0000256" key="2">
    <source>
        <dbReference type="SAM" id="MobiDB-lite"/>
    </source>
</evidence>
<keyword evidence="5" id="KW-1185">Reference proteome</keyword>
<feature type="compositionally biased region" description="Basic and acidic residues" evidence="2">
    <location>
        <begin position="1246"/>
        <end position="1270"/>
    </location>
</feature>
<evidence type="ECO:0000256" key="1">
    <source>
        <dbReference type="ARBA" id="ARBA00022468"/>
    </source>
</evidence>
<feature type="region of interest" description="Disordered" evidence="2">
    <location>
        <begin position="605"/>
        <end position="695"/>
    </location>
</feature>
<feature type="compositionally biased region" description="Low complexity" evidence="2">
    <location>
        <begin position="830"/>
        <end position="839"/>
    </location>
</feature>
<dbReference type="SMART" id="SM00324">
    <property type="entry name" value="RhoGAP"/>
    <property type="match status" value="1"/>
</dbReference>
<organism evidence="4 5">
    <name type="scientific">Cyprinus carpio carpio</name>
    <dbReference type="NCBI Taxonomy" id="630221"/>
    <lineage>
        <taxon>Eukaryota</taxon>
        <taxon>Metazoa</taxon>
        <taxon>Chordata</taxon>
        <taxon>Craniata</taxon>
        <taxon>Vertebrata</taxon>
        <taxon>Euteleostomi</taxon>
        <taxon>Actinopterygii</taxon>
        <taxon>Neopterygii</taxon>
        <taxon>Teleostei</taxon>
        <taxon>Ostariophysi</taxon>
        <taxon>Cypriniformes</taxon>
        <taxon>Cyprinidae</taxon>
        <taxon>Cyprininae</taxon>
        <taxon>Cyprinus</taxon>
    </lineage>
</organism>
<evidence type="ECO:0000313" key="5">
    <source>
        <dbReference type="Proteomes" id="UP001108240"/>
    </source>
</evidence>
<evidence type="ECO:0000313" key="4">
    <source>
        <dbReference type="Ensembl" id="ENSCCRP00000111927.1"/>
    </source>
</evidence>
<dbReference type="Pfam" id="PF00620">
    <property type="entry name" value="RhoGAP"/>
    <property type="match status" value="1"/>
</dbReference>
<dbReference type="GO" id="GO:0007264">
    <property type="term" value="P:small GTPase-mediated signal transduction"/>
    <property type="evidence" value="ECO:0007669"/>
    <property type="project" value="TreeGrafter"/>
</dbReference>
<feature type="compositionally biased region" description="Basic and acidic residues" evidence="2">
    <location>
        <begin position="984"/>
        <end position="999"/>
    </location>
</feature>
<dbReference type="CDD" id="cd04384">
    <property type="entry name" value="RhoGAP_CdGAP"/>
    <property type="match status" value="1"/>
</dbReference>
<feature type="compositionally biased region" description="Basic and acidic residues" evidence="2">
    <location>
        <begin position="498"/>
        <end position="522"/>
    </location>
</feature>
<feature type="region of interest" description="Disordered" evidence="2">
    <location>
        <begin position="295"/>
        <end position="325"/>
    </location>
</feature>
<dbReference type="PANTHER" id="PTHR15729">
    <property type="entry name" value="CDC42 GTPASE-ACTIVATING PROTEIN"/>
    <property type="match status" value="1"/>
</dbReference>
<feature type="domain" description="Rho-GAP" evidence="3">
    <location>
        <begin position="17"/>
        <end position="212"/>
    </location>
</feature>
<name>A0A9J7XVL6_CYPCA</name>
<feature type="region of interest" description="Disordered" evidence="2">
    <location>
        <begin position="441"/>
        <end position="549"/>
    </location>
</feature>
<feature type="compositionally biased region" description="Basic and acidic residues" evidence="2">
    <location>
        <begin position="1328"/>
        <end position="1352"/>
    </location>
</feature>
<reference evidence="4" key="2">
    <citation type="submission" date="2025-09" db="UniProtKB">
        <authorList>
            <consortium name="Ensembl"/>
        </authorList>
    </citation>
    <scope>IDENTIFICATION</scope>
</reference>
<dbReference type="PANTHER" id="PTHR15729:SF12">
    <property type="entry name" value="RHO GTPASE-ACTIVATING PROTEIN 30"/>
    <property type="match status" value="1"/>
</dbReference>
<dbReference type="InterPro" id="IPR008936">
    <property type="entry name" value="Rho_GTPase_activation_prot"/>
</dbReference>
<feature type="compositionally biased region" description="Basic and acidic residues" evidence="2">
    <location>
        <begin position="1142"/>
        <end position="1166"/>
    </location>
</feature>
<feature type="compositionally biased region" description="Polar residues" evidence="2">
    <location>
        <begin position="622"/>
        <end position="647"/>
    </location>
</feature>
<dbReference type="InterPro" id="IPR000198">
    <property type="entry name" value="RhoGAP_dom"/>
</dbReference>
<feature type="compositionally biased region" description="Polar residues" evidence="2">
    <location>
        <begin position="895"/>
        <end position="907"/>
    </location>
</feature>
<feature type="compositionally biased region" description="Polar residues" evidence="2">
    <location>
        <begin position="464"/>
        <end position="473"/>
    </location>
</feature>
<feature type="compositionally biased region" description="Acidic residues" evidence="2">
    <location>
        <begin position="674"/>
        <end position="695"/>
    </location>
</feature>
<dbReference type="SUPFAM" id="SSF48350">
    <property type="entry name" value="GTPase activation domain, GAP"/>
    <property type="match status" value="1"/>
</dbReference>
<keyword evidence="1" id="KW-0343">GTPase activation</keyword>
<feature type="region of interest" description="Disordered" evidence="2">
    <location>
        <begin position="735"/>
        <end position="1574"/>
    </location>
</feature>
<dbReference type="InterPro" id="IPR051576">
    <property type="entry name" value="PX-Rho_GAP"/>
</dbReference>
<dbReference type="OMA" id="EENATCE"/>
<protein>
    <submittedName>
        <fullName evidence="4">Si:dkeyp-68b7.12</fullName>
    </submittedName>
</protein>
<feature type="compositionally biased region" description="Basic and acidic residues" evidence="2">
    <location>
        <begin position="1039"/>
        <end position="1080"/>
    </location>
</feature>
<dbReference type="PROSITE" id="PS50238">
    <property type="entry name" value="RHOGAP"/>
    <property type="match status" value="1"/>
</dbReference>
<dbReference type="GeneTree" id="ENSGT00940000165396"/>
<feature type="compositionally biased region" description="Polar residues" evidence="2">
    <location>
        <begin position="735"/>
        <end position="750"/>
    </location>
</feature>
<feature type="compositionally biased region" description="Basic and acidic residues" evidence="2">
    <location>
        <begin position="961"/>
        <end position="975"/>
    </location>
</feature>
<feature type="compositionally biased region" description="Basic and acidic residues" evidence="2">
    <location>
        <begin position="914"/>
        <end position="942"/>
    </location>
</feature>
<dbReference type="Proteomes" id="UP001108240">
    <property type="component" value="Unplaced"/>
</dbReference>
<accession>A0A9J7XVL6</accession>
<feature type="compositionally biased region" description="Acidic residues" evidence="2">
    <location>
        <begin position="815"/>
        <end position="826"/>
    </location>
</feature>